<comment type="caution">
    <text evidence="1">The sequence shown here is derived from an EMBL/GenBank/DDBJ whole genome shotgun (WGS) entry which is preliminary data.</text>
</comment>
<evidence type="ECO:0000313" key="1">
    <source>
        <dbReference type="EMBL" id="KAF7807384.1"/>
    </source>
</evidence>
<dbReference type="EMBL" id="JAAIUW010000012">
    <property type="protein sequence ID" value="KAF7807384.1"/>
    <property type="molecule type" value="Genomic_DNA"/>
</dbReference>
<name>A0A834SNT2_9FABA</name>
<protein>
    <submittedName>
        <fullName evidence="1">Uncharacterized protein</fullName>
    </submittedName>
</protein>
<keyword evidence="2" id="KW-1185">Reference proteome</keyword>
<dbReference type="AlphaFoldDB" id="A0A834SNT2"/>
<gene>
    <name evidence="1" type="ORF">G2W53_039545</name>
</gene>
<evidence type="ECO:0000313" key="2">
    <source>
        <dbReference type="Proteomes" id="UP000634136"/>
    </source>
</evidence>
<organism evidence="1 2">
    <name type="scientific">Senna tora</name>
    <dbReference type="NCBI Taxonomy" id="362788"/>
    <lineage>
        <taxon>Eukaryota</taxon>
        <taxon>Viridiplantae</taxon>
        <taxon>Streptophyta</taxon>
        <taxon>Embryophyta</taxon>
        <taxon>Tracheophyta</taxon>
        <taxon>Spermatophyta</taxon>
        <taxon>Magnoliopsida</taxon>
        <taxon>eudicotyledons</taxon>
        <taxon>Gunneridae</taxon>
        <taxon>Pentapetalae</taxon>
        <taxon>rosids</taxon>
        <taxon>fabids</taxon>
        <taxon>Fabales</taxon>
        <taxon>Fabaceae</taxon>
        <taxon>Caesalpinioideae</taxon>
        <taxon>Cassia clade</taxon>
        <taxon>Senna</taxon>
    </lineage>
</organism>
<sequence length="130" mass="14783">MIGFKQDGVVLAHIDPAMIATVIKVQNRVVPKLAALRLVVDTIKPCLNMHQFYFFFMSFGEDERTFAVVPKLAALRLAVDTIKSCLNMHQFYFFFMSFGEDERTFAVVPKLAALRLAVDTIKPCLNMHQL</sequence>
<accession>A0A834SNT2</accession>
<proteinExistence type="predicted"/>
<dbReference type="Proteomes" id="UP000634136">
    <property type="component" value="Unassembled WGS sequence"/>
</dbReference>
<reference evidence="1" key="1">
    <citation type="submission" date="2020-09" db="EMBL/GenBank/DDBJ databases">
        <title>Genome-Enabled Discovery of Anthraquinone Biosynthesis in Senna tora.</title>
        <authorList>
            <person name="Kang S.-H."/>
            <person name="Pandey R.P."/>
            <person name="Lee C.-M."/>
            <person name="Sim J.-S."/>
            <person name="Jeong J.-T."/>
            <person name="Choi B.-S."/>
            <person name="Jung M."/>
            <person name="Ginzburg D."/>
            <person name="Zhao K."/>
            <person name="Won S.Y."/>
            <person name="Oh T.-J."/>
            <person name="Yu Y."/>
            <person name="Kim N.-H."/>
            <person name="Lee O.R."/>
            <person name="Lee T.-H."/>
            <person name="Bashyal P."/>
            <person name="Kim T.-S."/>
            <person name="Lee W.-H."/>
            <person name="Kawkins C."/>
            <person name="Kim C.-K."/>
            <person name="Kim J.S."/>
            <person name="Ahn B.O."/>
            <person name="Rhee S.Y."/>
            <person name="Sohng J.K."/>
        </authorList>
    </citation>
    <scope>NUCLEOTIDE SEQUENCE</scope>
    <source>
        <tissue evidence="1">Leaf</tissue>
    </source>
</reference>